<dbReference type="KEGG" id="ccl:Clocl_2226"/>
<reference evidence="4" key="1">
    <citation type="submission" date="2011-12" db="EMBL/GenBank/DDBJ databases">
        <title>Complete sequence of Clostridium clariflavum DSM 19732.</title>
        <authorList>
            <consortium name="US DOE Joint Genome Institute"/>
            <person name="Lucas S."/>
            <person name="Han J."/>
            <person name="Lapidus A."/>
            <person name="Cheng J.-F."/>
            <person name="Goodwin L."/>
            <person name="Pitluck S."/>
            <person name="Peters L."/>
            <person name="Teshima H."/>
            <person name="Detter J.C."/>
            <person name="Han C."/>
            <person name="Tapia R."/>
            <person name="Land M."/>
            <person name="Hauser L."/>
            <person name="Kyrpides N."/>
            <person name="Ivanova N."/>
            <person name="Pagani I."/>
            <person name="Kitzmiller T."/>
            <person name="Lynd L."/>
            <person name="Izquierdo J."/>
            <person name="Woyke T."/>
        </authorList>
    </citation>
    <scope>NUCLEOTIDE SEQUENCE [LARGE SCALE GENOMIC DNA]</scope>
    <source>
        <strain evidence="4">DSM 19732 / NBRC 101661 / EBR45</strain>
    </source>
</reference>
<dbReference type="EMBL" id="CP003065">
    <property type="protein sequence ID" value="AEV68818.1"/>
    <property type="molecule type" value="Genomic_DNA"/>
</dbReference>
<protein>
    <recommendedName>
        <fullName evidence="5">Tetratricopeptide repeat-containing protein</fullName>
    </recommendedName>
</protein>
<dbReference type="eggNOG" id="ENOG5033Q3M">
    <property type="taxonomic scope" value="Bacteria"/>
</dbReference>
<dbReference type="InterPro" id="IPR011990">
    <property type="entry name" value="TPR-like_helical_dom_sf"/>
</dbReference>
<keyword evidence="2" id="KW-1133">Transmembrane helix</keyword>
<sequence length="289" mass="33771" precursor="true">MKRKPGLFLVATIIIVLSANYLLTKNPVGTLVELKNVWLGVGLLAASILIILMNFFAKKTFLKSYINYKPREIWLMSVLIFVVGLVIIFYAVICQNYADRITIDEFYVNLIIQILISALLILLMRELYTYTYEYPIRKVLKVMEKAGHLIDNMEYKKALSEYESVEKKIDCFKRPHIYGWIKQSKGLCYVKLSNYEDKKNNLLLAVQELEEVLKLKELKRQHAQVKVDIGNIFFDIAEMDNDIKYYENALNMYNDALNQYKLNKDYDGCMNALRYVEKTKTILGFEKTS</sequence>
<evidence type="ECO:0000313" key="3">
    <source>
        <dbReference type="EMBL" id="AEV68818.1"/>
    </source>
</evidence>
<feature type="coiled-coil region" evidence="1">
    <location>
        <begin position="192"/>
        <end position="226"/>
    </location>
</feature>
<feature type="transmembrane region" description="Helical" evidence="2">
    <location>
        <begin position="7"/>
        <end position="24"/>
    </location>
</feature>
<keyword evidence="4" id="KW-1185">Reference proteome</keyword>
<gene>
    <name evidence="3" type="ordered locus">Clocl_2226</name>
</gene>
<feature type="transmembrane region" description="Helical" evidence="2">
    <location>
        <begin position="110"/>
        <end position="128"/>
    </location>
</feature>
<dbReference type="Gene3D" id="1.25.40.10">
    <property type="entry name" value="Tetratricopeptide repeat domain"/>
    <property type="match status" value="1"/>
</dbReference>
<dbReference type="HOGENOM" id="CLU_962079_0_0_9"/>
<name>G8LXR5_ACECE</name>
<keyword evidence="2" id="KW-0472">Membrane</keyword>
<organism evidence="3 4">
    <name type="scientific">Acetivibrio clariflavus (strain DSM 19732 / NBRC 101661 / EBR45)</name>
    <name type="common">Clostridium clariflavum</name>
    <dbReference type="NCBI Taxonomy" id="720554"/>
    <lineage>
        <taxon>Bacteria</taxon>
        <taxon>Bacillati</taxon>
        <taxon>Bacillota</taxon>
        <taxon>Clostridia</taxon>
        <taxon>Eubacteriales</taxon>
        <taxon>Oscillospiraceae</taxon>
        <taxon>Acetivibrio</taxon>
    </lineage>
</organism>
<evidence type="ECO:0000256" key="2">
    <source>
        <dbReference type="SAM" id="Phobius"/>
    </source>
</evidence>
<dbReference type="Proteomes" id="UP000005435">
    <property type="component" value="Chromosome"/>
</dbReference>
<dbReference type="RefSeq" id="WP_014255397.1">
    <property type="nucleotide sequence ID" value="NC_016627.1"/>
</dbReference>
<reference evidence="3 4" key="2">
    <citation type="journal article" date="2012" name="Stand. Genomic Sci.">
        <title>Complete Genome Sequence of Clostridium clariflavum DSM 19732.</title>
        <authorList>
            <person name="Izquierdo J.A."/>
            <person name="Goodwin L."/>
            <person name="Davenport K.W."/>
            <person name="Teshima H."/>
            <person name="Bruce D."/>
            <person name="Detter C."/>
            <person name="Tapia R."/>
            <person name="Han S."/>
            <person name="Land M."/>
            <person name="Hauser L."/>
            <person name="Jeffries C.D."/>
            <person name="Han J."/>
            <person name="Pitluck S."/>
            <person name="Nolan M."/>
            <person name="Chen A."/>
            <person name="Huntemann M."/>
            <person name="Mavromatis K."/>
            <person name="Mikhailova N."/>
            <person name="Liolios K."/>
            <person name="Woyke T."/>
            <person name="Lynd L.R."/>
        </authorList>
    </citation>
    <scope>NUCLEOTIDE SEQUENCE [LARGE SCALE GENOMIC DNA]</scope>
    <source>
        <strain evidence="4">DSM 19732 / NBRC 101661 / EBR45</strain>
    </source>
</reference>
<evidence type="ECO:0000313" key="4">
    <source>
        <dbReference type="Proteomes" id="UP000005435"/>
    </source>
</evidence>
<feature type="transmembrane region" description="Helical" evidence="2">
    <location>
        <begin position="78"/>
        <end position="98"/>
    </location>
</feature>
<evidence type="ECO:0000256" key="1">
    <source>
        <dbReference type="SAM" id="Coils"/>
    </source>
</evidence>
<keyword evidence="2" id="KW-0812">Transmembrane</keyword>
<evidence type="ECO:0008006" key="5">
    <source>
        <dbReference type="Google" id="ProtNLM"/>
    </source>
</evidence>
<proteinExistence type="predicted"/>
<dbReference type="OrthoDB" id="9942471at2"/>
<dbReference type="AlphaFoldDB" id="G8LXR5"/>
<feature type="transmembrane region" description="Helical" evidence="2">
    <location>
        <begin position="36"/>
        <end position="57"/>
    </location>
</feature>
<accession>G8LXR5</accession>
<keyword evidence="1" id="KW-0175">Coiled coil</keyword>